<organism evidence="1">
    <name type="scientific">Entomoneis paludosa</name>
    <dbReference type="NCBI Taxonomy" id="265537"/>
    <lineage>
        <taxon>Eukaryota</taxon>
        <taxon>Sar</taxon>
        <taxon>Stramenopiles</taxon>
        <taxon>Ochrophyta</taxon>
        <taxon>Bacillariophyta</taxon>
        <taxon>Bacillariophyceae</taxon>
        <taxon>Bacillariophycidae</taxon>
        <taxon>Entomoneidaceae</taxon>
        <taxon>Entomoneis</taxon>
    </lineage>
</organism>
<sequence length="114" mass="12805">MIGSISKSSLLRLTAIRGFSTQQGAAPSEKLRTAFESYRQRHFSRETPSRFRKEFVKAFPTQEGKMPADDLNNVLSQIGLKDSLLSKEEIDTLLTEAGTPKSRMLSVDQIMKLL</sequence>
<evidence type="ECO:0000313" key="1">
    <source>
        <dbReference type="EMBL" id="CAD9993471.1"/>
    </source>
</evidence>
<protein>
    <recommendedName>
        <fullName evidence="2">Calmodulin</fullName>
    </recommendedName>
</protein>
<reference evidence="1" key="1">
    <citation type="submission" date="2021-01" db="EMBL/GenBank/DDBJ databases">
        <authorList>
            <person name="Corre E."/>
            <person name="Pelletier E."/>
            <person name="Niang G."/>
            <person name="Scheremetjew M."/>
            <person name="Finn R."/>
            <person name="Kale V."/>
            <person name="Holt S."/>
            <person name="Cochrane G."/>
            <person name="Meng A."/>
            <person name="Brown T."/>
            <person name="Cohen L."/>
        </authorList>
    </citation>
    <scope>NUCLEOTIDE SEQUENCE</scope>
    <source>
        <strain evidence="1">CCMP125</strain>
    </source>
</reference>
<name>A0A7S3DXQ4_9STRA</name>
<dbReference type="EMBL" id="HBHT01039256">
    <property type="protein sequence ID" value="CAD9993471.1"/>
    <property type="molecule type" value="Transcribed_RNA"/>
</dbReference>
<dbReference type="InterPro" id="IPR011992">
    <property type="entry name" value="EF-hand-dom_pair"/>
</dbReference>
<dbReference type="SUPFAM" id="SSF47473">
    <property type="entry name" value="EF-hand"/>
    <property type="match status" value="1"/>
</dbReference>
<accession>A0A7S3DXQ4</accession>
<proteinExistence type="predicted"/>
<gene>
    <name evidence="1" type="ORF">APAL1065_LOCUS26389</name>
</gene>
<dbReference type="AlphaFoldDB" id="A0A7S3DXQ4"/>
<evidence type="ECO:0008006" key="2">
    <source>
        <dbReference type="Google" id="ProtNLM"/>
    </source>
</evidence>